<accession>A0A9X4QPJ9</accession>
<evidence type="ECO:0000313" key="3">
    <source>
        <dbReference type="Proteomes" id="UP001153387"/>
    </source>
</evidence>
<keyword evidence="3" id="KW-1185">Reference proteome</keyword>
<proteinExistence type="predicted"/>
<feature type="region of interest" description="Disordered" evidence="1">
    <location>
        <begin position="96"/>
        <end position="123"/>
    </location>
</feature>
<dbReference type="AlphaFoldDB" id="A0A9X4QPJ9"/>
<evidence type="ECO:0000313" key="2">
    <source>
        <dbReference type="EMBL" id="MDG0794419.1"/>
    </source>
</evidence>
<organism evidence="2 3">
    <name type="scientific">Cohnella ginsengisoli</name>
    <dbReference type="NCBI Taxonomy" id="425004"/>
    <lineage>
        <taxon>Bacteria</taxon>
        <taxon>Bacillati</taxon>
        <taxon>Bacillota</taxon>
        <taxon>Bacilli</taxon>
        <taxon>Bacillales</taxon>
        <taxon>Paenibacillaceae</taxon>
        <taxon>Cohnella</taxon>
    </lineage>
</organism>
<evidence type="ECO:0000256" key="1">
    <source>
        <dbReference type="SAM" id="MobiDB-lite"/>
    </source>
</evidence>
<dbReference type="EMBL" id="JAPDHZ010000006">
    <property type="protein sequence ID" value="MDG0794419.1"/>
    <property type="molecule type" value="Genomic_DNA"/>
</dbReference>
<name>A0A9X4QPJ9_9BACL</name>
<reference evidence="2 3" key="1">
    <citation type="submission" date="2022-10" db="EMBL/GenBank/DDBJ databases">
        <title>Comparative genomic analysis of Cohnella hashimotonis sp. nov., isolated from the International Space Station.</title>
        <authorList>
            <person name="Simpson A."/>
            <person name="Venkateswaran K."/>
        </authorList>
    </citation>
    <scope>NUCLEOTIDE SEQUENCE [LARGE SCALE GENOMIC DNA]</scope>
    <source>
        <strain evidence="2 3">DSM 18997</strain>
    </source>
</reference>
<comment type="caution">
    <text evidence="2">The sequence shown here is derived from an EMBL/GenBank/DDBJ whole genome shotgun (WGS) entry which is preliminary data.</text>
</comment>
<gene>
    <name evidence="2" type="ORF">OMP38_28980</name>
</gene>
<sequence length="123" mass="14022">MRIVPAVAFLDIDPLQSFFRADPQRIAFPGERRHVIRADRLDDLELTGNRNRGIQAVQHGRPLRIAQVGRRIELVQAVIVHLLLIRIADDCSRIGGRRRRSAAAGERLQRRDQGEQQNGGNRF</sequence>
<protein>
    <submittedName>
        <fullName evidence="2">Uncharacterized protein</fullName>
    </submittedName>
</protein>
<dbReference type="Proteomes" id="UP001153387">
    <property type="component" value="Unassembled WGS sequence"/>
</dbReference>
<dbReference type="RefSeq" id="WP_277568166.1">
    <property type="nucleotide sequence ID" value="NZ_JAPDHZ010000006.1"/>
</dbReference>